<feature type="compositionally biased region" description="Basic and acidic residues" evidence="1">
    <location>
        <begin position="14"/>
        <end position="25"/>
    </location>
</feature>
<dbReference type="SUPFAM" id="SSF47598">
    <property type="entry name" value="Ribbon-helix-helix"/>
    <property type="match status" value="1"/>
</dbReference>
<dbReference type="EMBL" id="JALKII010000010">
    <property type="protein sequence ID" value="MCK0538594.1"/>
    <property type="molecule type" value="Genomic_DNA"/>
</dbReference>
<evidence type="ECO:0008006" key="4">
    <source>
        <dbReference type="Google" id="ProtNLM"/>
    </source>
</evidence>
<dbReference type="InterPro" id="IPR010985">
    <property type="entry name" value="Ribbon_hlx_hlx"/>
</dbReference>
<reference evidence="2" key="1">
    <citation type="submission" date="2022-04" db="EMBL/GenBank/DDBJ databases">
        <title>Alcanivorax sp. CY1518 draft genome sequence.</title>
        <authorList>
            <person name="Zhao G."/>
            <person name="An M."/>
        </authorList>
    </citation>
    <scope>NUCLEOTIDE SEQUENCE</scope>
    <source>
        <strain evidence="2">CY1518</strain>
    </source>
</reference>
<evidence type="ECO:0000313" key="2">
    <source>
        <dbReference type="EMBL" id="MCK0538594.1"/>
    </source>
</evidence>
<sequence>MTDNTRPPRRGRRPAPDNERKDRVIQTRVPRDLEDTLRNAAERQRVSVSHLIRHVLEDTFQLVDNIVADSASLMGNVSRDARRLAATARGQAAATPVPRQEQSGDAASAQLETVDAWQAVIINRPGHCLQCGTALARGQHAYRGLSAQPGAAPAWLCEQCLQEL</sequence>
<proteinExistence type="predicted"/>
<feature type="region of interest" description="Disordered" evidence="1">
    <location>
        <begin position="1"/>
        <end position="25"/>
    </location>
</feature>
<dbReference type="RefSeq" id="WP_246953378.1">
    <property type="nucleotide sequence ID" value="NZ_JALKII010000010.1"/>
</dbReference>
<organism evidence="2 3">
    <name type="scientific">Alcanivorax quisquiliarum</name>
    <dbReference type="NCBI Taxonomy" id="2933565"/>
    <lineage>
        <taxon>Bacteria</taxon>
        <taxon>Pseudomonadati</taxon>
        <taxon>Pseudomonadota</taxon>
        <taxon>Gammaproteobacteria</taxon>
        <taxon>Oceanospirillales</taxon>
        <taxon>Alcanivoracaceae</taxon>
        <taxon>Alcanivorax</taxon>
    </lineage>
</organism>
<keyword evidence="3" id="KW-1185">Reference proteome</keyword>
<dbReference type="Proteomes" id="UP001165524">
    <property type="component" value="Unassembled WGS sequence"/>
</dbReference>
<accession>A0ABT0E9X9</accession>
<evidence type="ECO:0000313" key="3">
    <source>
        <dbReference type="Proteomes" id="UP001165524"/>
    </source>
</evidence>
<name>A0ABT0E9X9_9GAMM</name>
<gene>
    <name evidence="2" type="ORF">MU846_12840</name>
</gene>
<protein>
    <recommendedName>
        <fullName evidence="4">Ribbon-helix-helix protein CopG domain-containing protein</fullName>
    </recommendedName>
</protein>
<evidence type="ECO:0000256" key="1">
    <source>
        <dbReference type="SAM" id="MobiDB-lite"/>
    </source>
</evidence>
<comment type="caution">
    <text evidence="2">The sequence shown here is derived from an EMBL/GenBank/DDBJ whole genome shotgun (WGS) entry which is preliminary data.</text>
</comment>